<dbReference type="RefSeq" id="WP_137448761.1">
    <property type="nucleotide sequence ID" value="NZ_SZZH01000001.1"/>
</dbReference>
<comment type="caution">
    <text evidence="3">The sequence shown here is derived from an EMBL/GenBank/DDBJ whole genome shotgun (WGS) entry which is preliminary data.</text>
</comment>
<dbReference type="AlphaFoldDB" id="A0A4U6QLK0"/>
<evidence type="ECO:0000313" key="3">
    <source>
        <dbReference type="EMBL" id="TKV61457.1"/>
    </source>
</evidence>
<protein>
    <recommendedName>
        <fullName evidence="5">PH domain-containing protein</fullName>
    </recommendedName>
</protein>
<dbReference type="EMBL" id="SZZH01000001">
    <property type="protein sequence ID" value="TKV61457.1"/>
    <property type="molecule type" value="Genomic_DNA"/>
</dbReference>
<feature type="transmembrane region" description="Helical" evidence="2">
    <location>
        <begin position="63"/>
        <end position="80"/>
    </location>
</feature>
<gene>
    <name evidence="3" type="ORF">FDO65_07735</name>
</gene>
<feature type="region of interest" description="Disordered" evidence="1">
    <location>
        <begin position="1"/>
        <end position="23"/>
    </location>
</feature>
<evidence type="ECO:0000256" key="1">
    <source>
        <dbReference type="SAM" id="MobiDB-lite"/>
    </source>
</evidence>
<keyword evidence="2" id="KW-1133">Transmembrane helix</keyword>
<accession>A0A4U6QLK0</accession>
<feature type="transmembrane region" description="Helical" evidence="2">
    <location>
        <begin position="204"/>
        <end position="227"/>
    </location>
</feature>
<dbReference type="Proteomes" id="UP000306985">
    <property type="component" value="Unassembled WGS sequence"/>
</dbReference>
<evidence type="ECO:0000256" key="2">
    <source>
        <dbReference type="SAM" id="Phobius"/>
    </source>
</evidence>
<sequence length="228" mass="24892">MTSASPQPARRWDQPSPSGKVPDFYERSADHPYRAMALNGWPIALGLLVIAVIFAFFFPLLGILLAVSTPLAILAAYFYGMTRARLIRVQVSDDVVSVSNGKTGNACDRAEIRTAVIVQGLRRRATLPRTTDLILLDARGRTLLLVPGLLFAAETFDDIVDLIRPATVDRLSGAFTPESLTERYPLILHTADGRPPAAKRSASGIVLLVAMTLVLLALVYIAFVVFFR</sequence>
<reference evidence="3 4" key="1">
    <citation type="submission" date="2019-05" db="EMBL/GenBank/DDBJ databases">
        <title>Nakamurella sp. N5BH11, whole genome shotgun sequence.</title>
        <authorList>
            <person name="Tuo L."/>
        </authorList>
    </citation>
    <scope>NUCLEOTIDE SEQUENCE [LARGE SCALE GENOMIC DNA]</scope>
    <source>
        <strain evidence="3 4">N5BH11</strain>
    </source>
</reference>
<organism evidence="3 4">
    <name type="scientific">Nakamurella flava</name>
    <dbReference type="NCBI Taxonomy" id="2576308"/>
    <lineage>
        <taxon>Bacteria</taxon>
        <taxon>Bacillati</taxon>
        <taxon>Actinomycetota</taxon>
        <taxon>Actinomycetes</taxon>
        <taxon>Nakamurellales</taxon>
        <taxon>Nakamurellaceae</taxon>
        <taxon>Nakamurella</taxon>
    </lineage>
</organism>
<evidence type="ECO:0008006" key="5">
    <source>
        <dbReference type="Google" id="ProtNLM"/>
    </source>
</evidence>
<keyword evidence="4" id="KW-1185">Reference proteome</keyword>
<name>A0A4U6QLK0_9ACTN</name>
<keyword evidence="2" id="KW-0812">Transmembrane</keyword>
<proteinExistence type="predicted"/>
<evidence type="ECO:0000313" key="4">
    <source>
        <dbReference type="Proteomes" id="UP000306985"/>
    </source>
</evidence>
<feature type="transmembrane region" description="Helical" evidence="2">
    <location>
        <begin position="36"/>
        <end position="57"/>
    </location>
</feature>
<keyword evidence="2" id="KW-0472">Membrane</keyword>